<name>A0A1T4QCB2_9ACTN</name>
<organism evidence="2 3">
    <name type="scientific">Marinactinospora thermotolerans DSM 45154</name>
    <dbReference type="NCBI Taxonomy" id="1122192"/>
    <lineage>
        <taxon>Bacteria</taxon>
        <taxon>Bacillati</taxon>
        <taxon>Actinomycetota</taxon>
        <taxon>Actinomycetes</taxon>
        <taxon>Streptosporangiales</taxon>
        <taxon>Nocardiopsidaceae</taxon>
        <taxon>Marinactinospora</taxon>
    </lineage>
</organism>
<dbReference type="STRING" id="1122192.SAMN02745673_02145"/>
<keyword evidence="3" id="KW-1185">Reference proteome</keyword>
<dbReference type="Proteomes" id="UP000190637">
    <property type="component" value="Unassembled WGS sequence"/>
</dbReference>
<feature type="compositionally biased region" description="Gly residues" evidence="1">
    <location>
        <begin position="314"/>
        <end position="329"/>
    </location>
</feature>
<protein>
    <submittedName>
        <fullName evidence="2">Uncharacterized protein</fullName>
    </submittedName>
</protein>
<feature type="compositionally biased region" description="Pro residues" evidence="1">
    <location>
        <begin position="398"/>
        <end position="411"/>
    </location>
</feature>
<feature type="region of interest" description="Disordered" evidence="1">
    <location>
        <begin position="302"/>
        <end position="420"/>
    </location>
</feature>
<dbReference type="AlphaFoldDB" id="A0A1T4QCB2"/>
<feature type="compositionally biased region" description="Pro residues" evidence="1">
    <location>
        <begin position="346"/>
        <end position="386"/>
    </location>
</feature>
<gene>
    <name evidence="2" type="ORF">SAMN02745673_02145</name>
</gene>
<proteinExistence type="predicted"/>
<sequence length="420" mass="46224">MPELHETMNIFADSKEDGAHPPMPAMSEVTKEPWLTHGYYHFGKVWNWHKFENMNLWFSWNETVGYYTTTDYSGYWFEPNLYAADSIENKFRQRLIDLRNVMVVGTSVSSQNYSTQTHWDIASLIAKADDFFVTQRDGIFEQFKKIDVPDSPMQGDGAAAFAAHLYKLGTYLESLTQQLDAFHNAVNDVRPGILSAIRTLAQQIDNWNANYKGIYDLVYDWYNTANANIRFNEPRDQMEVLVNPDTNDWGIVGDAPTDARVNALLHDRWRKQLDGVVDAAVELHEKMGTHYDSIAGRVPRILPIAGNQPPGYTPPGGEGGPGGPGGPGGDNPWNDPPDWLNEYLNTPPPKLEFGPPPDYQVPPPPGPGPGSGMPPPGGGNFQPPPMQSFSGPGAGSSMPPPPGSDYQPPPIESSGPGAGS</sequence>
<feature type="compositionally biased region" description="Low complexity" evidence="1">
    <location>
        <begin position="387"/>
        <end position="397"/>
    </location>
</feature>
<evidence type="ECO:0000256" key="1">
    <source>
        <dbReference type="SAM" id="MobiDB-lite"/>
    </source>
</evidence>
<dbReference type="EMBL" id="FUWS01000005">
    <property type="protein sequence ID" value="SKA01256.1"/>
    <property type="molecule type" value="Genomic_DNA"/>
</dbReference>
<accession>A0A1T4QCB2</accession>
<evidence type="ECO:0000313" key="2">
    <source>
        <dbReference type="EMBL" id="SKA01256.1"/>
    </source>
</evidence>
<feature type="non-terminal residue" evidence="2">
    <location>
        <position position="420"/>
    </location>
</feature>
<reference evidence="2 3" key="1">
    <citation type="submission" date="2017-02" db="EMBL/GenBank/DDBJ databases">
        <authorList>
            <person name="Peterson S.W."/>
        </authorList>
    </citation>
    <scope>NUCLEOTIDE SEQUENCE [LARGE SCALE GENOMIC DNA]</scope>
    <source>
        <strain evidence="2 3">DSM 45154</strain>
    </source>
</reference>
<evidence type="ECO:0000313" key="3">
    <source>
        <dbReference type="Proteomes" id="UP000190637"/>
    </source>
</evidence>